<gene>
    <name evidence="1" type="ORF">H0S73_25245</name>
</gene>
<feature type="non-terminal residue" evidence="1">
    <location>
        <position position="378"/>
    </location>
</feature>
<organism evidence="1 2">
    <name type="scientific">Microvirga mediterraneensis</name>
    <dbReference type="NCBI Taxonomy" id="2754695"/>
    <lineage>
        <taxon>Bacteria</taxon>
        <taxon>Pseudomonadati</taxon>
        <taxon>Pseudomonadota</taxon>
        <taxon>Alphaproteobacteria</taxon>
        <taxon>Hyphomicrobiales</taxon>
        <taxon>Methylobacteriaceae</taxon>
        <taxon>Microvirga</taxon>
    </lineage>
</organism>
<dbReference type="AlphaFoldDB" id="A0A838BV19"/>
<protein>
    <submittedName>
        <fullName evidence="1">Uncharacterized protein</fullName>
    </submittedName>
</protein>
<dbReference type="EMBL" id="JACDXJ010000004">
    <property type="protein sequence ID" value="MBA1159387.1"/>
    <property type="molecule type" value="Genomic_DNA"/>
</dbReference>
<sequence>MALARNLQSSFTGGELAPSLHARVDLAKYRTGAKKLQNWIIHAHGGITRRDGLQFVGAAGDGSQPVRLVGFEASSSDTYILEFGHLYMRVYRNGALVTVPGGAPFVLSLPYAAADLRGLVVEQSNDVLTITHPSHAPREIARYAHDDWRVSVINFAPPTGGPPTITVTAHKDFTQSPPAGENPSQYYTGETYRYRVTAVRPDGQETLYSEVGTASNDLRWYPSNYNDLDWAGIPGTLFYNVYREESGLYGLIGTAPSSSFRDKNFKPDLSQTPPDGRNPFSAAGAYPRASAYFQQRRIFGGTVLRPQTTWATVSGNFQNFTVSRPAKDSDAMEFTIAGRKLQKIRHYVAMQDLIVFTETGEWRVTGTEGGVITPTGSL</sequence>
<evidence type="ECO:0000313" key="2">
    <source>
        <dbReference type="Proteomes" id="UP000572984"/>
    </source>
</evidence>
<dbReference type="Proteomes" id="UP000572984">
    <property type="component" value="Unassembled WGS sequence"/>
</dbReference>
<evidence type="ECO:0000313" key="1">
    <source>
        <dbReference type="EMBL" id="MBA1159387.1"/>
    </source>
</evidence>
<accession>A0A838BV19</accession>
<reference evidence="1 2" key="1">
    <citation type="submission" date="2020-07" db="EMBL/GenBank/DDBJ databases">
        <title>Draft genome and description of Microvirga mediterraneensis Marseille-Q2068 sp. nov.</title>
        <authorList>
            <person name="Boxberger M."/>
        </authorList>
    </citation>
    <scope>NUCLEOTIDE SEQUENCE [LARGE SCALE GENOMIC DNA]</scope>
    <source>
        <strain evidence="1 2">Marseille-Q2068</strain>
    </source>
</reference>
<keyword evidence="2" id="KW-1185">Reference proteome</keyword>
<name>A0A838BV19_9HYPH</name>
<comment type="caution">
    <text evidence="1">The sequence shown here is derived from an EMBL/GenBank/DDBJ whole genome shotgun (WGS) entry which is preliminary data.</text>
</comment>
<proteinExistence type="predicted"/>